<keyword evidence="3 6" id="KW-0489">Methyltransferase</keyword>
<dbReference type="Gene3D" id="3.40.1010.10">
    <property type="entry name" value="Cobalt-precorrin-4 Transmethylase, Domain 1"/>
    <property type="match status" value="1"/>
</dbReference>
<dbReference type="InterPro" id="IPR014777">
    <property type="entry name" value="4pyrrole_Mease_sub1"/>
</dbReference>
<evidence type="ECO:0000256" key="4">
    <source>
        <dbReference type="ARBA" id="ARBA00022679"/>
    </source>
</evidence>
<dbReference type="InterPro" id="IPR035996">
    <property type="entry name" value="4pyrrol_Methylase_sf"/>
</dbReference>
<evidence type="ECO:0000256" key="6">
    <source>
        <dbReference type="HAMAP-Rule" id="MF_01877"/>
    </source>
</evidence>
<dbReference type="CDD" id="cd19918">
    <property type="entry name" value="RsmI_like"/>
    <property type="match status" value="1"/>
</dbReference>
<dbReference type="EMBL" id="LT859958">
    <property type="protein sequence ID" value="SMX54077.1"/>
    <property type="molecule type" value="Genomic_DNA"/>
</dbReference>
<dbReference type="GO" id="GO:0070677">
    <property type="term" value="F:rRNA (cytosine-2'-O-)-methyltransferase activity"/>
    <property type="evidence" value="ECO:0007669"/>
    <property type="project" value="UniProtKB-UniRule"/>
</dbReference>
<dbReference type="Pfam" id="PF00590">
    <property type="entry name" value="TP_methylase"/>
    <property type="match status" value="1"/>
</dbReference>
<dbReference type="HAMAP" id="MF_01877">
    <property type="entry name" value="16SrRNA_methyltr_I"/>
    <property type="match status" value="1"/>
</dbReference>
<evidence type="ECO:0000256" key="5">
    <source>
        <dbReference type="ARBA" id="ARBA00022691"/>
    </source>
</evidence>
<evidence type="ECO:0000256" key="1">
    <source>
        <dbReference type="ARBA" id="ARBA00022490"/>
    </source>
</evidence>
<dbReference type="GO" id="GO:0005737">
    <property type="term" value="C:cytoplasm"/>
    <property type="evidence" value="ECO:0007669"/>
    <property type="project" value="UniProtKB-SubCell"/>
</dbReference>
<sequence length="233" mass="25945">MTHTEKTGALYIVATPIGNPRDITLRALDILKQVDAIICEDLRQGSRLLRQLGVENELLTLNEHNEAEESEFIVLRLAQGESMAIISDAGTPVFADPGRHLLDLCYQAGISISPIPGSSSLMAALSLSNFPIDRFIFAGFPPVKSEHREGFLARYKSESVPVILMDTPYRLTKLLTEVQSVFGKSQDILLACDLTLKQETIYRGNIADILPKVTGQKREFILILNLNKLQRKR</sequence>
<accession>A0A1Y6K5F0</accession>
<gene>
    <name evidence="6" type="primary">rsmI</name>
    <name evidence="8" type="ORF">CFX1CAM_1012</name>
</gene>
<dbReference type="PIRSF" id="PIRSF005917">
    <property type="entry name" value="MTase_YraL"/>
    <property type="match status" value="1"/>
</dbReference>
<proteinExistence type="inferred from homology"/>
<protein>
    <recommendedName>
        <fullName evidence="6">Ribosomal RNA small subunit methyltransferase I</fullName>
        <ecNumber evidence="6">2.1.1.198</ecNumber>
    </recommendedName>
    <alternativeName>
        <fullName evidence="6">16S rRNA 2'-O-ribose C1402 methyltransferase</fullName>
    </alternativeName>
    <alternativeName>
        <fullName evidence="6">rRNA (cytidine-2'-O-)-methyltransferase RsmI</fullName>
    </alternativeName>
</protein>
<feature type="domain" description="Tetrapyrrole methylase" evidence="7">
    <location>
        <begin position="10"/>
        <end position="209"/>
    </location>
</feature>
<comment type="similarity">
    <text evidence="6">Belongs to the methyltransferase superfamily. RsmI family.</text>
</comment>
<dbReference type="PANTHER" id="PTHR46111:SF1">
    <property type="entry name" value="RIBOSOMAL RNA SMALL SUBUNIT METHYLTRANSFERASE I"/>
    <property type="match status" value="1"/>
</dbReference>
<dbReference type="Proteomes" id="UP000195514">
    <property type="component" value="Chromosome I"/>
</dbReference>
<keyword evidence="5 6" id="KW-0949">S-adenosyl-L-methionine</keyword>
<dbReference type="KEGG" id="abat:CFX1CAM_1012"/>
<reference evidence="9" key="1">
    <citation type="submission" date="2017-05" db="EMBL/GenBank/DDBJ databases">
        <authorList>
            <person name="Kirkegaard R."/>
            <person name="Mcilroy J S."/>
        </authorList>
    </citation>
    <scope>NUCLEOTIDE SEQUENCE [LARGE SCALE GENOMIC DNA]</scope>
</reference>
<dbReference type="PANTHER" id="PTHR46111">
    <property type="entry name" value="RIBOSOMAL RNA SMALL SUBUNIT METHYLTRANSFERASE I"/>
    <property type="match status" value="1"/>
</dbReference>
<evidence type="ECO:0000256" key="3">
    <source>
        <dbReference type="ARBA" id="ARBA00022603"/>
    </source>
</evidence>
<keyword evidence="2 6" id="KW-0698">rRNA processing</keyword>
<keyword evidence="9" id="KW-1185">Reference proteome</keyword>
<dbReference type="EC" id="2.1.1.198" evidence="6"/>
<dbReference type="Gene3D" id="3.30.950.10">
    <property type="entry name" value="Methyltransferase, Cobalt-precorrin-4 Transmethylase, Domain 2"/>
    <property type="match status" value="1"/>
</dbReference>
<dbReference type="AlphaFoldDB" id="A0A1Y6K5F0"/>
<name>A0A1Y6K5F0_9CHLR</name>
<dbReference type="NCBIfam" id="TIGR00096">
    <property type="entry name" value="16S rRNA (cytidine(1402)-2'-O)-methyltransferase"/>
    <property type="match status" value="1"/>
</dbReference>
<keyword evidence="1 6" id="KW-0963">Cytoplasm</keyword>
<dbReference type="InterPro" id="IPR014776">
    <property type="entry name" value="4pyrrole_Mease_sub2"/>
</dbReference>
<evidence type="ECO:0000256" key="2">
    <source>
        <dbReference type="ARBA" id="ARBA00022552"/>
    </source>
</evidence>
<dbReference type="InterPro" id="IPR000878">
    <property type="entry name" value="4pyrrol_Mease"/>
</dbReference>
<evidence type="ECO:0000313" key="9">
    <source>
        <dbReference type="Proteomes" id="UP000195514"/>
    </source>
</evidence>
<evidence type="ECO:0000259" key="7">
    <source>
        <dbReference type="Pfam" id="PF00590"/>
    </source>
</evidence>
<keyword evidence="4 6" id="KW-0808">Transferase</keyword>
<comment type="function">
    <text evidence="6">Catalyzes the 2'-O-methylation of the ribose of cytidine 1402 (C1402) in 16S rRNA.</text>
</comment>
<dbReference type="InterPro" id="IPR008189">
    <property type="entry name" value="rRNA_ssu_MeTfrase_I"/>
</dbReference>
<organism evidence="8 9">
    <name type="scientific">Candidatus Brevifilum fermentans</name>
    <dbReference type="NCBI Taxonomy" id="1986204"/>
    <lineage>
        <taxon>Bacteria</taxon>
        <taxon>Bacillati</taxon>
        <taxon>Chloroflexota</taxon>
        <taxon>Anaerolineae</taxon>
        <taxon>Anaerolineales</taxon>
        <taxon>Anaerolineaceae</taxon>
        <taxon>Candidatus Brevifilum</taxon>
    </lineage>
</organism>
<evidence type="ECO:0000313" key="8">
    <source>
        <dbReference type="EMBL" id="SMX54077.1"/>
    </source>
</evidence>
<dbReference type="SUPFAM" id="SSF53790">
    <property type="entry name" value="Tetrapyrrole methylase"/>
    <property type="match status" value="1"/>
</dbReference>
<comment type="catalytic activity">
    <reaction evidence="6">
        <text>cytidine(1402) in 16S rRNA + S-adenosyl-L-methionine = 2'-O-methylcytidine(1402) in 16S rRNA + S-adenosyl-L-homocysteine + H(+)</text>
        <dbReference type="Rhea" id="RHEA:42924"/>
        <dbReference type="Rhea" id="RHEA-COMP:10285"/>
        <dbReference type="Rhea" id="RHEA-COMP:10286"/>
        <dbReference type="ChEBI" id="CHEBI:15378"/>
        <dbReference type="ChEBI" id="CHEBI:57856"/>
        <dbReference type="ChEBI" id="CHEBI:59789"/>
        <dbReference type="ChEBI" id="CHEBI:74495"/>
        <dbReference type="ChEBI" id="CHEBI:82748"/>
        <dbReference type="EC" id="2.1.1.198"/>
    </reaction>
</comment>
<comment type="subcellular location">
    <subcellularLocation>
        <location evidence="6">Cytoplasm</location>
    </subcellularLocation>
</comment>